<dbReference type="AlphaFoldDB" id="A0A1F5YWY4"/>
<evidence type="ECO:0000313" key="2">
    <source>
        <dbReference type="EMBL" id="OGG04477.1"/>
    </source>
</evidence>
<organism evidence="2 3">
    <name type="scientific">Candidatus Glassbacteria bacterium RIFCSPLOWO2_12_FULL_58_11</name>
    <dbReference type="NCBI Taxonomy" id="1817867"/>
    <lineage>
        <taxon>Bacteria</taxon>
        <taxon>Candidatus Glassiibacteriota</taxon>
    </lineage>
</organism>
<accession>A0A1F5YWY4</accession>
<feature type="signal peptide" evidence="1">
    <location>
        <begin position="1"/>
        <end position="20"/>
    </location>
</feature>
<sequence length="325" mass="36816">MKSSSISLLFLLVLGTGAPAQESSDSAKGEPVRIKAGDLTAVFTDNAAYAGHRAWYNGVAYLSHQADTSDLFEPPVAGLNFEHIYDGQKWWQPAAALFEPRSSYMSITRLSDISVQLHQPPSDLHKLESWTKFTLTAPHYIDMDFFCIPRAATFDRGYIGLFWASYINTTDEAEKATYYIGHNAGEDSPRWIKYLTPAHAVTGTVKYEKDERDPTFVEGFQRMLYNTFSDSVYSYPFYYGRRGNMVLILMFDQAGPVRFSHSPTSGSPVGPGTYPAWDFQYLIFDYQVGQRYGFKARAVYKPFVSPEDVISEYEKWSGRKVNLTE</sequence>
<reference evidence="2 3" key="1">
    <citation type="journal article" date="2016" name="Nat. Commun.">
        <title>Thousands of microbial genomes shed light on interconnected biogeochemical processes in an aquifer system.</title>
        <authorList>
            <person name="Anantharaman K."/>
            <person name="Brown C.T."/>
            <person name="Hug L.A."/>
            <person name="Sharon I."/>
            <person name="Castelle C.J."/>
            <person name="Probst A.J."/>
            <person name="Thomas B.C."/>
            <person name="Singh A."/>
            <person name="Wilkins M.J."/>
            <person name="Karaoz U."/>
            <person name="Brodie E.L."/>
            <person name="Williams K.H."/>
            <person name="Hubbard S.S."/>
            <person name="Banfield J.F."/>
        </authorList>
    </citation>
    <scope>NUCLEOTIDE SEQUENCE [LARGE SCALE GENOMIC DNA]</scope>
</reference>
<comment type="caution">
    <text evidence="2">The sequence shown here is derived from an EMBL/GenBank/DDBJ whole genome shotgun (WGS) entry which is preliminary data.</text>
</comment>
<dbReference type="Proteomes" id="UP000179129">
    <property type="component" value="Unassembled WGS sequence"/>
</dbReference>
<evidence type="ECO:0000256" key="1">
    <source>
        <dbReference type="SAM" id="SignalP"/>
    </source>
</evidence>
<feature type="chain" id="PRO_5009522677" evidence="1">
    <location>
        <begin position="21"/>
        <end position="325"/>
    </location>
</feature>
<evidence type="ECO:0000313" key="3">
    <source>
        <dbReference type="Proteomes" id="UP000179129"/>
    </source>
</evidence>
<protein>
    <submittedName>
        <fullName evidence="2">Uncharacterized protein</fullName>
    </submittedName>
</protein>
<gene>
    <name evidence="2" type="ORF">A3F83_17115</name>
</gene>
<proteinExistence type="predicted"/>
<keyword evidence="1" id="KW-0732">Signal</keyword>
<dbReference type="EMBL" id="MFIX01000120">
    <property type="protein sequence ID" value="OGG04477.1"/>
    <property type="molecule type" value="Genomic_DNA"/>
</dbReference>
<name>A0A1F5YWY4_9BACT</name>